<proteinExistence type="predicted"/>
<sequence length="45" mass="5118">MRVLAIGKQEYRSDLYIPVLNYQTQSFFIRKTVYSSDSGELGSGV</sequence>
<accession>A0A1Y2SMK6</accession>
<reference evidence="1 2" key="1">
    <citation type="submission" date="2017-01" db="EMBL/GenBank/DDBJ databases">
        <title>Deconstructing symbiosis and pathogenesis requirements using a combined genomic-metabolomic approach.</title>
        <authorList>
            <person name="Tobias N.J."/>
            <person name="Wolff H."/>
            <person name="Djahanschiri B."/>
            <person name="Ebersberger I."/>
            <person name="Bode H.B."/>
        </authorList>
    </citation>
    <scope>NUCLEOTIDE SEQUENCE [LARGE SCALE GENOMIC DNA]</scope>
    <source>
        <strain evidence="1 2">DSM 4764</strain>
    </source>
</reference>
<evidence type="ECO:0000313" key="2">
    <source>
        <dbReference type="Proteomes" id="UP000194204"/>
    </source>
</evidence>
<evidence type="ECO:0000313" key="1">
    <source>
        <dbReference type="EMBL" id="OTA19346.1"/>
    </source>
</evidence>
<dbReference type="AlphaFoldDB" id="A0A1Y2SMK6"/>
<comment type="caution">
    <text evidence="1">The sequence shown here is derived from an EMBL/GenBank/DDBJ whole genome shotgun (WGS) entry which is preliminary data.</text>
</comment>
<gene>
    <name evidence="1" type="ORF">Xbed_02389</name>
</gene>
<protein>
    <submittedName>
        <fullName evidence="1">Uncharacterized protein</fullName>
    </submittedName>
</protein>
<keyword evidence="2" id="KW-1185">Reference proteome</keyword>
<name>A0A1Y2SMK6_9GAMM</name>
<organism evidence="1 2">
    <name type="scientific">Xenorhabdus beddingii</name>
    <dbReference type="NCBI Taxonomy" id="40578"/>
    <lineage>
        <taxon>Bacteria</taxon>
        <taxon>Pseudomonadati</taxon>
        <taxon>Pseudomonadota</taxon>
        <taxon>Gammaproteobacteria</taxon>
        <taxon>Enterobacterales</taxon>
        <taxon>Morganellaceae</taxon>
        <taxon>Xenorhabdus</taxon>
    </lineage>
</organism>
<dbReference type="EMBL" id="MUBK01000019">
    <property type="protein sequence ID" value="OTA19346.1"/>
    <property type="molecule type" value="Genomic_DNA"/>
</dbReference>
<dbReference type="Proteomes" id="UP000194204">
    <property type="component" value="Unassembled WGS sequence"/>
</dbReference>